<protein>
    <recommendedName>
        <fullName evidence="3">Fatty acid hydroxylase domain-containing protein</fullName>
    </recommendedName>
</protein>
<feature type="transmembrane region" description="Helical" evidence="1">
    <location>
        <begin position="43"/>
        <end position="63"/>
    </location>
</feature>
<feature type="transmembrane region" description="Helical" evidence="1">
    <location>
        <begin position="187"/>
        <end position="205"/>
    </location>
</feature>
<keyword evidence="1" id="KW-0812">Transmembrane</keyword>
<proteinExistence type="predicted"/>
<accession>A0A6C0CJV1</accession>
<dbReference type="AlphaFoldDB" id="A0A6C0CJV1"/>
<dbReference type="EMBL" id="MN739430">
    <property type="protein sequence ID" value="QHT04477.1"/>
    <property type="molecule type" value="Genomic_DNA"/>
</dbReference>
<evidence type="ECO:0000256" key="1">
    <source>
        <dbReference type="SAM" id="Phobius"/>
    </source>
</evidence>
<feature type="transmembrane region" description="Helical" evidence="1">
    <location>
        <begin position="99"/>
        <end position="123"/>
    </location>
</feature>
<evidence type="ECO:0008006" key="3">
    <source>
        <dbReference type="Google" id="ProtNLM"/>
    </source>
</evidence>
<evidence type="ECO:0000313" key="2">
    <source>
        <dbReference type="EMBL" id="QHT04477.1"/>
    </source>
</evidence>
<reference evidence="2" key="1">
    <citation type="journal article" date="2020" name="Nature">
        <title>Giant virus diversity and host interactions through global metagenomics.</title>
        <authorList>
            <person name="Schulz F."/>
            <person name="Roux S."/>
            <person name="Paez-Espino D."/>
            <person name="Jungbluth S."/>
            <person name="Walsh D.A."/>
            <person name="Denef V.J."/>
            <person name="McMahon K.D."/>
            <person name="Konstantinidis K.T."/>
            <person name="Eloe-Fadrosh E.A."/>
            <person name="Kyrpides N.C."/>
            <person name="Woyke T."/>
        </authorList>
    </citation>
    <scope>NUCLEOTIDE SEQUENCE</scope>
    <source>
        <strain evidence="2">GVMAG-M-3300021185-45</strain>
    </source>
</reference>
<organism evidence="2">
    <name type="scientific">viral metagenome</name>
    <dbReference type="NCBI Taxonomy" id="1070528"/>
    <lineage>
        <taxon>unclassified sequences</taxon>
        <taxon>metagenomes</taxon>
        <taxon>organismal metagenomes</taxon>
    </lineage>
</organism>
<feature type="transmembrane region" description="Helical" evidence="1">
    <location>
        <begin position="21"/>
        <end position="37"/>
    </location>
</feature>
<keyword evidence="1" id="KW-1133">Transmembrane helix</keyword>
<sequence>MYKYNDKEWFNNIVRYYQFNYAAGGILFTIAILLSYYTDKRYIKGIITLFITSWVTWFGHYALHKFPNNAISRFHQYTHHSKFGKTFLGKILEYTINEIFFFGGGILWLLVLLMYRFTGIYYLNPWIIMWWTISVPLVHEIYYHQTSKINIHQLHHKDNLKSLGPDIWDVILKTKHDNSPIEDETTIGLILILWCIMYLFIIKLFKK</sequence>
<name>A0A6C0CJV1_9ZZZZ</name>
<keyword evidence="1" id="KW-0472">Membrane</keyword>